<keyword evidence="10" id="KW-0255">Endonuclease</keyword>
<feature type="domain" description="CRESS-DNA virus Rep endonuclease" evidence="16">
    <location>
        <begin position="27"/>
        <end position="121"/>
    </location>
</feature>
<evidence type="ECO:0000256" key="11">
    <source>
        <dbReference type="ARBA" id="ARBA00022801"/>
    </source>
</evidence>
<dbReference type="InterPro" id="IPR049912">
    <property type="entry name" value="CRESS_DNA_REP"/>
</dbReference>
<dbReference type="GO" id="GO:0000166">
    <property type="term" value="F:nucleotide binding"/>
    <property type="evidence" value="ECO:0007669"/>
    <property type="project" value="UniProtKB-KW"/>
</dbReference>
<dbReference type="Pfam" id="PF02407">
    <property type="entry name" value="Viral_Rep"/>
    <property type="match status" value="1"/>
</dbReference>
<keyword evidence="8" id="KW-0479">Metal-binding</keyword>
<evidence type="ECO:0000313" key="18">
    <source>
        <dbReference type="Proteomes" id="UP000201105"/>
    </source>
</evidence>
<dbReference type="GO" id="GO:0004519">
    <property type="term" value="F:endonuclease activity"/>
    <property type="evidence" value="ECO:0007669"/>
    <property type="project" value="UniProtKB-KW"/>
</dbReference>
<evidence type="ECO:0000256" key="14">
    <source>
        <dbReference type="ARBA" id="ARBA00023124"/>
    </source>
</evidence>
<dbReference type="Proteomes" id="UP000201105">
    <property type="component" value="Segment"/>
</dbReference>
<dbReference type="KEGG" id="vg:18263720"/>
<keyword evidence="5" id="KW-0548">Nucleotidyltransferase</keyword>
<dbReference type="GO" id="GO:0042025">
    <property type="term" value="C:host cell nucleus"/>
    <property type="evidence" value="ECO:0007669"/>
    <property type="project" value="UniProtKB-SubCell"/>
</dbReference>
<sequence>MSARVSFKFSLIKTSATCCSSSIPKMGHQVKRWCFTLNNYTEEEYKEIVEKIEWTYIIIGREVGEEGTPHLQGYIELKKKSSLNQIKKVNQKIHWEQLRGKPFQAADYCKKENNFQEWGHISMSGGGTTEKIGAIIEKAKSGGMREVLKDPPKLATVRLIEKYLSYCEEERKEKPYVHWNLGNITTYTGRMTPNGGDGYDKNETIVIDDFRASIMRFTYLLRILDRYPMRVEVKGGYRQLNSKNIVITSIIHPESCYHMENEPIRQLMRRIDKITETNNKNILNDVMLQATSEESVGNTNLHFLICDEELGE</sequence>
<dbReference type="Gene3D" id="3.40.1310.20">
    <property type="match status" value="1"/>
</dbReference>
<keyword evidence="9" id="KW-0547">Nucleotide-binding</keyword>
<evidence type="ECO:0000256" key="8">
    <source>
        <dbReference type="ARBA" id="ARBA00022723"/>
    </source>
</evidence>
<dbReference type="SUPFAM" id="SSF55464">
    <property type="entry name" value="Origin of replication-binding domain, RBD-like"/>
    <property type="match status" value="1"/>
</dbReference>
<keyword evidence="4" id="KW-0808">Transferase</keyword>
<evidence type="ECO:0000256" key="9">
    <source>
        <dbReference type="ARBA" id="ARBA00022741"/>
    </source>
</evidence>
<accession>W5U1T1</accession>
<keyword evidence="6" id="KW-0235">DNA replication</keyword>
<dbReference type="PROSITE" id="PS52020">
    <property type="entry name" value="CRESS_DNA_REP"/>
    <property type="match status" value="1"/>
</dbReference>
<dbReference type="GeneID" id="18263720"/>
<keyword evidence="18" id="KW-1185">Reference proteome</keyword>
<dbReference type="RefSeq" id="YP_009001753.1">
    <property type="nucleotide sequence ID" value="NC_023435.1"/>
</dbReference>
<comment type="cofactor">
    <cofactor evidence="1">
        <name>Mg(2+)</name>
        <dbReference type="ChEBI" id="CHEBI:18420"/>
    </cofactor>
</comment>
<keyword evidence="14" id="KW-0190">Covalent protein-DNA linkage</keyword>
<evidence type="ECO:0000256" key="6">
    <source>
        <dbReference type="ARBA" id="ARBA00022705"/>
    </source>
</evidence>
<keyword evidence="13" id="KW-0067">ATP-binding</keyword>
<evidence type="ECO:0000256" key="15">
    <source>
        <dbReference type="ARBA" id="ARBA00023125"/>
    </source>
</evidence>
<evidence type="ECO:0000256" key="4">
    <source>
        <dbReference type="ARBA" id="ARBA00022679"/>
    </source>
</evidence>
<evidence type="ECO:0000256" key="5">
    <source>
        <dbReference type="ARBA" id="ARBA00022695"/>
    </source>
</evidence>
<dbReference type="GO" id="GO:0016779">
    <property type="term" value="F:nucleotidyltransferase activity"/>
    <property type="evidence" value="ECO:0007669"/>
    <property type="project" value="UniProtKB-KW"/>
</dbReference>
<evidence type="ECO:0000313" key="17">
    <source>
        <dbReference type="EMBL" id="AHH31481.1"/>
    </source>
</evidence>
<reference evidence="17 18" key="1">
    <citation type="journal article" date="2014" name="Infect. Genet. Evol.">
        <title>Novel circular DNA viruses identified in Procordulia grayi and Xanthocnemis zealandica larvae using metagenomic approaches.</title>
        <authorList>
            <person name="Dayaram A."/>
            <person name="Galatowitsch M."/>
            <person name="Harding J.S."/>
            <person name="Arguello-Astorga G.R."/>
            <person name="Varsani A."/>
        </authorList>
    </citation>
    <scope>NUCLEOTIDE SEQUENCE [LARGE SCALE GENOMIC DNA]</scope>
    <source>
        <strain evidence="17">DflaCV-9_NZ-PG10-LD</strain>
    </source>
</reference>
<evidence type="ECO:0000259" key="16">
    <source>
        <dbReference type="PROSITE" id="PS52020"/>
    </source>
</evidence>
<name>W5U1T1_9VIRU</name>
<evidence type="ECO:0000256" key="2">
    <source>
        <dbReference type="ARBA" id="ARBA00004147"/>
    </source>
</evidence>
<keyword evidence="11" id="KW-0378">Hydrolase</keyword>
<keyword evidence="15" id="KW-0238">DNA-binding</keyword>
<keyword evidence="12" id="KW-0347">Helicase</keyword>
<dbReference type="EMBL" id="KF738883">
    <property type="protein sequence ID" value="AHH31481.1"/>
    <property type="molecule type" value="Genomic_DNA"/>
</dbReference>
<comment type="subcellular location">
    <subcellularLocation>
        <location evidence="2">Host nucleus</location>
    </subcellularLocation>
</comment>
<keyword evidence="3" id="KW-1048">Host nucleus</keyword>
<evidence type="ECO:0000256" key="10">
    <source>
        <dbReference type="ARBA" id="ARBA00022759"/>
    </source>
</evidence>
<dbReference type="GO" id="GO:0016787">
    <property type="term" value="F:hydrolase activity"/>
    <property type="evidence" value="ECO:0007669"/>
    <property type="project" value="UniProtKB-KW"/>
</dbReference>
<dbReference type="GO" id="GO:0006260">
    <property type="term" value="P:DNA replication"/>
    <property type="evidence" value="ECO:0007669"/>
    <property type="project" value="UniProtKB-KW"/>
</dbReference>
<evidence type="ECO:0000256" key="3">
    <source>
        <dbReference type="ARBA" id="ARBA00022562"/>
    </source>
</evidence>
<evidence type="ECO:0000256" key="13">
    <source>
        <dbReference type="ARBA" id="ARBA00022840"/>
    </source>
</evidence>
<proteinExistence type="predicted"/>
<dbReference type="OrthoDB" id="9195at10239"/>
<evidence type="ECO:0000256" key="7">
    <source>
        <dbReference type="ARBA" id="ARBA00022722"/>
    </source>
</evidence>
<dbReference type="GO" id="GO:0003677">
    <property type="term" value="F:DNA binding"/>
    <property type="evidence" value="ECO:0007669"/>
    <property type="project" value="UniProtKB-KW"/>
</dbReference>
<keyword evidence="7" id="KW-0540">Nuclease</keyword>
<protein>
    <submittedName>
        <fullName evidence="17">Replication-associated protein</fullName>
    </submittedName>
</protein>
<evidence type="ECO:0000256" key="12">
    <source>
        <dbReference type="ARBA" id="ARBA00022806"/>
    </source>
</evidence>
<evidence type="ECO:0000256" key="1">
    <source>
        <dbReference type="ARBA" id="ARBA00001946"/>
    </source>
</evidence>
<organism evidence="17 18">
    <name type="scientific">Dragonfly larvae associated circular virus-9</name>
    <dbReference type="NCBI Taxonomy" id="1454030"/>
    <lineage>
        <taxon>Viruses</taxon>
        <taxon>Monodnaviria</taxon>
        <taxon>Shotokuvirae</taxon>
        <taxon>Cressdnaviricota</taxon>
        <taxon>Arfiviricetes</taxon>
        <taxon>Jormunvirales</taxon>
        <taxon>Draupnirviridae</taxon>
        <taxon>Citiorivirus</taxon>
        <taxon>Citiorivirus crordgris</taxon>
    </lineage>
</organism>
<dbReference type="GO" id="GO:0046872">
    <property type="term" value="F:metal ion binding"/>
    <property type="evidence" value="ECO:0007669"/>
    <property type="project" value="UniProtKB-KW"/>
</dbReference>